<organism evidence="1">
    <name type="scientific">marine sediment metagenome</name>
    <dbReference type="NCBI Taxonomy" id="412755"/>
    <lineage>
        <taxon>unclassified sequences</taxon>
        <taxon>metagenomes</taxon>
        <taxon>ecological metagenomes</taxon>
    </lineage>
</organism>
<gene>
    <name evidence="1" type="ORF">S03H2_70910</name>
</gene>
<accession>X1JTB1</accession>
<name>X1JTB1_9ZZZZ</name>
<reference evidence="1" key="1">
    <citation type="journal article" date="2014" name="Front. Microbiol.">
        <title>High frequency of phylogenetically diverse reductive dehalogenase-homologous genes in deep subseafloor sedimentary metagenomes.</title>
        <authorList>
            <person name="Kawai M."/>
            <person name="Futagami T."/>
            <person name="Toyoda A."/>
            <person name="Takaki Y."/>
            <person name="Nishi S."/>
            <person name="Hori S."/>
            <person name="Arai W."/>
            <person name="Tsubouchi T."/>
            <person name="Morono Y."/>
            <person name="Uchiyama I."/>
            <person name="Ito T."/>
            <person name="Fujiyama A."/>
            <person name="Inagaki F."/>
            <person name="Takami H."/>
        </authorList>
    </citation>
    <scope>NUCLEOTIDE SEQUENCE</scope>
    <source>
        <strain evidence="1">Expedition CK06-06</strain>
    </source>
</reference>
<comment type="caution">
    <text evidence="1">The sequence shown here is derived from an EMBL/GenBank/DDBJ whole genome shotgun (WGS) entry which is preliminary data.</text>
</comment>
<evidence type="ECO:0000313" key="1">
    <source>
        <dbReference type="EMBL" id="GAH97961.1"/>
    </source>
</evidence>
<proteinExistence type="predicted"/>
<dbReference type="EMBL" id="BARU01047277">
    <property type="protein sequence ID" value="GAH97961.1"/>
    <property type="molecule type" value="Genomic_DNA"/>
</dbReference>
<dbReference type="AlphaFoldDB" id="X1JTB1"/>
<sequence>LHHEHQIVPSTEGMDIHGDSFPIDWAEYYESYQPPYELKIIGWNDDDTYSHTFSIYVVVLPRKALALPSITELLKGVVGTLSPKRIFTQG</sequence>
<protein>
    <submittedName>
        <fullName evidence="1">Uncharacterized protein</fullName>
    </submittedName>
</protein>
<feature type="non-terminal residue" evidence="1">
    <location>
        <position position="1"/>
    </location>
</feature>